<keyword evidence="1" id="KW-0175">Coiled coil</keyword>
<protein>
    <submittedName>
        <fullName evidence="2">AAA domain</fullName>
    </submittedName>
</protein>
<dbReference type="EMBL" id="CAADGD010000098">
    <property type="protein sequence ID" value="VFK72137.1"/>
    <property type="molecule type" value="Genomic_DNA"/>
</dbReference>
<dbReference type="InterPro" id="IPR027417">
    <property type="entry name" value="P-loop_NTPase"/>
</dbReference>
<dbReference type="SUPFAM" id="SSF52540">
    <property type="entry name" value="P-loop containing nucleoside triphosphate hydrolases"/>
    <property type="match status" value="1"/>
</dbReference>
<feature type="coiled-coil region" evidence="1">
    <location>
        <begin position="199"/>
        <end position="226"/>
    </location>
</feature>
<name>A0A451AKU6_9GAMM</name>
<feature type="coiled-coil region" evidence="1">
    <location>
        <begin position="282"/>
        <end position="316"/>
    </location>
</feature>
<evidence type="ECO:0000313" key="3">
    <source>
        <dbReference type="EMBL" id="VFK72137.1"/>
    </source>
</evidence>
<gene>
    <name evidence="2" type="ORF">BECKUNK1418G_GA0071005_11023</name>
    <name evidence="3" type="ORF">BECKUNK1418H_GA0071006_10983</name>
</gene>
<organism evidence="2">
    <name type="scientific">Candidatus Kentrum sp. UNK</name>
    <dbReference type="NCBI Taxonomy" id="2126344"/>
    <lineage>
        <taxon>Bacteria</taxon>
        <taxon>Pseudomonadati</taxon>
        <taxon>Pseudomonadota</taxon>
        <taxon>Gammaproteobacteria</taxon>
        <taxon>Candidatus Kentrum</taxon>
    </lineage>
</organism>
<evidence type="ECO:0000256" key="1">
    <source>
        <dbReference type="SAM" id="Coils"/>
    </source>
</evidence>
<dbReference type="Gene3D" id="3.40.50.300">
    <property type="entry name" value="P-loop containing nucleotide triphosphate hydrolases"/>
    <property type="match status" value="1"/>
</dbReference>
<sequence>MNRWQLRRILIYSHDGRHFEIPLVPSSVNIIVGDSNTGKSALLEIINYCTGSKNCDIADHVQKYCPWVAVQWIRDGQYCLLARKMPSPGHKQGPLIFDIKIGNEDRFPTNATSFRENGDGVLRRFEELLGIGKFVLRDTPEENKQPFSITVRHAAPYLFLSDDTIINKKVLLTGGGSEFHAKDFISTLPYFLGILDEDILRKKAMLEEARKERRRITKKIEESSRIVSEGNSRIGPFLHQALELGMLDKETAPVTEQDKIASLQTVAAWHSGKPTWAPTSEIESLRQKEDTLLFELSKLEQERRSVRRTIQDAERFRNIANQQANRLRSIELLRKTNERTECPLCHGPLSQHVEPIDRLENALEALSRDIGEVRTDRPKMDGYLRELSEKIENKQQEYRSIQDSIAALVAQNEQLEND</sequence>
<evidence type="ECO:0000313" key="2">
    <source>
        <dbReference type="EMBL" id="VFK66648.1"/>
    </source>
</evidence>
<dbReference type="EMBL" id="CAADFZ010000102">
    <property type="protein sequence ID" value="VFK66648.1"/>
    <property type="molecule type" value="Genomic_DNA"/>
</dbReference>
<dbReference type="AlphaFoldDB" id="A0A451AKU6"/>
<accession>A0A451AKU6</accession>
<reference evidence="2" key="1">
    <citation type="submission" date="2019-02" db="EMBL/GenBank/DDBJ databases">
        <authorList>
            <person name="Gruber-Vodicka R. H."/>
            <person name="Seah K. B. B."/>
        </authorList>
    </citation>
    <scope>NUCLEOTIDE SEQUENCE</scope>
    <source>
        <strain evidence="3">BECK_BY19</strain>
        <strain evidence="2">BECK_BY8</strain>
    </source>
</reference>
<feature type="coiled-coil region" evidence="1">
    <location>
        <begin position="356"/>
        <end position="418"/>
    </location>
</feature>
<proteinExistence type="predicted"/>